<keyword evidence="2" id="KW-1185">Reference proteome</keyword>
<evidence type="ECO:0000313" key="2">
    <source>
        <dbReference type="Proteomes" id="UP001487740"/>
    </source>
</evidence>
<proteinExistence type="predicted"/>
<protein>
    <submittedName>
        <fullName evidence="1">Uncharacterized protein</fullName>
    </submittedName>
</protein>
<accession>A0AAW0U2I2</accession>
<gene>
    <name evidence="1" type="ORF">O3P69_006694</name>
</gene>
<dbReference type="AlphaFoldDB" id="A0AAW0U2I2"/>
<comment type="caution">
    <text evidence="1">The sequence shown here is derived from an EMBL/GenBank/DDBJ whole genome shotgun (WGS) entry which is preliminary data.</text>
</comment>
<evidence type="ECO:0000313" key="1">
    <source>
        <dbReference type="EMBL" id="KAK8393528.1"/>
    </source>
</evidence>
<organism evidence="1 2">
    <name type="scientific">Scylla paramamosain</name>
    <name type="common">Mud crab</name>
    <dbReference type="NCBI Taxonomy" id="85552"/>
    <lineage>
        <taxon>Eukaryota</taxon>
        <taxon>Metazoa</taxon>
        <taxon>Ecdysozoa</taxon>
        <taxon>Arthropoda</taxon>
        <taxon>Crustacea</taxon>
        <taxon>Multicrustacea</taxon>
        <taxon>Malacostraca</taxon>
        <taxon>Eumalacostraca</taxon>
        <taxon>Eucarida</taxon>
        <taxon>Decapoda</taxon>
        <taxon>Pleocyemata</taxon>
        <taxon>Brachyura</taxon>
        <taxon>Eubrachyura</taxon>
        <taxon>Portunoidea</taxon>
        <taxon>Portunidae</taxon>
        <taxon>Portuninae</taxon>
        <taxon>Scylla</taxon>
    </lineage>
</organism>
<dbReference type="Proteomes" id="UP001487740">
    <property type="component" value="Unassembled WGS sequence"/>
</dbReference>
<name>A0AAW0U2I2_SCYPA</name>
<dbReference type="EMBL" id="JARAKH010000020">
    <property type="protein sequence ID" value="KAK8393528.1"/>
    <property type="molecule type" value="Genomic_DNA"/>
</dbReference>
<sequence>MVIGEFERQTANLAKMSNIMAANKGFVSGHYTALNIDRYNMIALCRSIVDIKFLIKIPNEASESIASVERMLQHTM</sequence>
<reference evidence="1 2" key="1">
    <citation type="submission" date="2023-03" db="EMBL/GenBank/DDBJ databases">
        <title>High-quality genome of Scylla paramamosain provides insights in environmental adaptation.</title>
        <authorList>
            <person name="Zhang L."/>
        </authorList>
    </citation>
    <scope>NUCLEOTIDE SEQUENCE [LARGE SCALE GENOMIC DNA]</scope>
    <source>
        <strain evidence="1">LZ_2023a</strain>
        <tissue evidence="1">Muscle</tissue>
    </source>
</reference>